<evidence type="ECO:0000259" key="16">
    <source>
        <dbReference type="PROSITE" id="PS50975"/>
    </source>
</evidence>
<dbReference type="GO" id="GO:0008716">
    <property type="term" value="F:D-alanine-D-alanine ligase activity"/>
    <property type="evidence" value="ECO:0007669"/>
    <property type="project" value="UniProtKB-UniRule"/>
</dbReference>
<dbReference type="AlphaFoldDB" id="A0A1G1Y746"/>
<keyword evidence="3 12" id="KW-0436">Ligase</keyword>
<dbReference type="InterPro" id="IPR016185">
    <property type="entry name" value="PreATP-grasp_dom_sf"/>
</dbReference>
<evidence type="ECO:0000256" key="11">
    <source>
        <dbReference type="ARBA" id="ARBA00023316"/>
    </source>
</evidence>
<dbReference type="SUPFAM" id="SSF56059">
    <property type="entry name" value="Glutathione synthetase ATP-binding domain-like"/>
    <property type="match status" value="1"/>
</dbReference>
<reference evidence="17 18" key="1">
    <citation type="journal article" date="2016" name="Nat. Commun.">
        <title>Thousands of microbial genomes shed light on interconnected biogeochemical processes in an aquifer system.</title>
        <authorList>
            <person name="Anantharaman K."/>
            <person name="Brown C.T."/>
            <person name="Hug L.A."/>
            <person name="Sharon I."/>
            <person name="Castelle C.J."/>
            <person name="Probst A.J."/>
            <person name="Thomas B.C."/>
            <person name="Singh A."/>
            <person name="Wilkins M.J."/>
            <person name="Karaoz U."/>
            <person name="Brodie E.L."/>
            <person name="Williams K.H."/>
            <person name="Hubbard S.S."/>
            <person name="Banfield J.F."/>
        </authorList>
    </citation>
    <scope>NUCLEOTIDE SEQUENCE [LARGE SCALE GENOMIC DNA]</scope>
</reference>
<dbReference type="InterPro" id="IPR005905">
    <property type="entry name" value="D_ala_D_ala"/>
</dbReference>
<evidence type="ECO:0000256" key="10">
    <source>
        <dbReference type="ARBA" id="ARBA00023211"/>
    </source>
</evidence>
<dbReference type="PROSITE" id="PS50975">
    <property type="entry name" value="ATP_GRASP"/>
    <property type="match status" value="1"/>
</dbReference>
<comment type="cofactor">
    <cofactor evidence="1">
        <name>Mn(2+)</name>
        <dbReference type="ChEBI" id="CHEBI:29035"/>
    </cofactor>
</comment>
<feature type="active site" evidence="13">
    <location>
        <position position="193"/>
    </location>
</feature>
<evidence type="ECO:0000313" key="18">
    <source>
        <dbReference type="Proteomes" id="UP000178385"/>
    </source>
</evidence>
<dbReference type="PANTHER" id="PTHR23132">
    <property type="entry name" value="D-ALANINE--D-ALANINE LIGASE"/>
    <property type="match status" value="1"/>
</dbReference>
<dbReference type="Pfam" id="PF07478">
    <property type="entry name" value="Dala_Dala_lig_C"/>
    <property type="match status" value="1"/>
</dbReference>
<feature type="binding site" evidence="14">
    <location>
        <position position="318"/>
    </location>
    <ligand>
        <name>Mg(2+)</name>
        <dbReference type="ChEBI" id="CHEBI:18420"/>
        <label>2</label>
    </ligand>
</feature>
<dbReference type="SUPFAM" id="SSF52440">
    <property type="entry name" value="PreATP-grasp domain"/>
    <property type="match status" value="1"/>
</dbReference>
<dbReference type="GO" id="GO:0071555">
    <property type="term" value="P:cell wall organization"/>
    <property type="evidence" value="ECO:0007669"/>
    <property type="project" value="UniProtKB-KW"/>
</dbReference>
<evidence type="ECO:0000313" key="17">
    <source>
        <dbReference type="EMBL" id="OGY48159.1"/>
    </source>
</evidence>
<feature type="domain" description="ATP-grasp" evidence="16">
    <location>
        <begin position="150"/>
        <end position="351"/>
    </location>
</feature>
<dbReference type="Pfam" id="PF01820">
    <property type="entry name" value="Dala_Dala_lig_N"/>
    <property type="match status" value="1"/>
</dbReference>
<dbReference type="Gene3D" id="3.30.1490.20">
    <property type="entry name" value="ATP-grasp fold, A domain"/>
    <property type="match status" value="1"/>
</dbReference>
<evidence type="ECO:0000256" key="2">
    <source>
        <dbReference type="ARBA" id="ARBA00010871"/>
    </source>
</evidence>
<comment type="function">
    <text evidence="12">Cell wall formation.</text>
</comment>
<feature type="active site" evidence="13">
    <location>
        <position position="19"/>
    </location>
</feature>
<proteinExistence type="inferred from homology"/>
<evidence type="ECO:0000256" key="7">
    <source>
        <dbReference type="ARBA" id="ARBA00022842"/>
    </source>
</evidence>
<dbReference type="InterPro" id="IPR013815">
    <property type="entry name" value="ATP_grasp_subdomain_1"/>
</dbReference>
<evidence type="ECO:0000256" key="12">
    <source>
        <dbReference type="HAMAP-Rule" id="MF_00047"/>
    </source>
</evidence>
<dbReference type="NCBIfam" id="TIGR01205">
    <property type="entry name" value="D_ala_D_alaTIGR"/>
    <property type="match status" value="1"/>
</dbReference>
<dbReference type="GO" id="GO:0005524">
    <property type="term" value="F:ATP binding"/>
    <property type="evidence" value="ECO:0007669"/>
    <property type="project" value="UniProtKB-UniRule"/>
</dbReference>
<keyword evidence="11 12" id="KW-0961">Cell wall biogenesis/degradation</keyword>
<comment type="similarity">
    <text evidence="2 12">Belongs to the D-alanine--D-alanine ligase family.</text>
</comment>
<organism evidence="17 18">
    <name type="scientific">Candidatus Buchananbacteria bacterium RIFCSPHIGHO2_01_FULL_47_11b</name>
    <dbReference type="NCBI Taxonomy" id="1797537"/>
    <lineage>
        <taxon>Bacteria</taxon>
        <taxon>Candidatus Buchananiibacteriota</taxon>
    </lineage>
</organism>
<feature type="active site" evidence="13">
    <location>
        <position position="329"/>
    </location>
</feature>
<dbReference type="UniPathway" id="UPA00219"/>
<dbReference type="EC" id="6.3.2.4" evidence="12"/>
<dbReference type="PROSITE" id="PS00843">
    <property type="entry name" value="DALA_DALA_LIGASE_1"/>
    <property type="match status" value="1"/>
</dbReference>
<comment type="subcellular location">
    <subcellularLocation>
        <location evidence="12">Cytoplasm</location>
    </subcellularLocation>
</comment>
<dbReference type="PANTHER" id="PTHR23132:SF25">
    <property type="entry name" value="D-ALANINE--D-ALANINE LIGASE A"/>
    <property type="match status" value="1"/>
</dbReference>
<dbReference type="Proteomes" id="UP000178385">
    <property type="component" value="Unassembled WGS sequence"/>
</dbReference>
<dbReference type="EMBL" id="MHIG01000003">
    <property type="protein sequence ID" value="OGY48159.1"/>
    <property type="molecule type" value="Genomic_DNA"/>
</dbReference>
<keyword evidence="8 12" id="KW-0133">Cell shape</keyword>
<keyword evidence="4 14" id="KW-0479">Metal-binding</keyword>
<feature type="binding site" evidence="14">
    <location>
        <position position="318"/>
    </location>
    <ligand>
        <name>Mg(2+)</name>
        <dbReference type="ChEBI" id="CHEBI:18420"/>
        <label>1</label>
    </ligand>
</feature>
<comment type="cofactor">
    <cofactor evidence="14">
        <name>Mg(2+)</name>
        <dbReference type="ChEBI" id="CHEBI:18420"/>
    </cofactor>
    <cofactor evidence="14">
        <name>Mn(2+)</name>
        <dbReference type="ChEBI" id="CHEBI:29035"/>
    </cofactor>
    <text evidence="14">Binds 2 magnesium or manganese ions per subunit.</text>
</comment>
<evidence type="ECO:0000256" key="5">
    <source>
        <dbReference type="ARBA" id="ARBA00022741"/>
    </source>
</evidence>
<dbReference type="GO" id="GO:0046872">
    <property type="term" value="F:metal ion binding"/>
    <property type="evidence" value="ECO:0007669"/>
    <property type="project" value="UniProtKB-KW"/>
</dbReference>
<keyword evidence="12" id="KW-0963">Cytoplasm</keyword>
<dbReference type="InterPro" id="IPR011127">
    <property type="entry name" value="Dala_Dala_lig_N"/>
</dbReference>
<accession>A0A1G1Y746</accession>
<comment type="pathway">
    <text evidence="12">Cell wall biogenesis; peptidoglycan biosynthesis.</text>
</comment>
<dbReference type="PROSITE" id="PS00844">
    <property type="entry name" value="DALA_DALA_LIGASE_2"/>
    <property type="match status" value="1"/>
</dbReference>
<feature type="binding site" evidence="14">
    <location>
        <position position="304"/>
    </location>
    <ligand>
        <name>Mg(2+)</name>
        <dbReference type="ChEBI" id="CHEBI:18420"/>
        <label>1</label>
    </ligand>
</feature>
<evidence type="ECO:0000256" key="15">
    <source>
        <dbReference type="PROSITE-ProRule" id="PRU00409"/>
    </source>
</evidence>
<evidence type="ECO:0000256" key="4">
    <source>
        <dbReference type="ARBA" id="ARBA00022723"/>
    </source>
</evidence>
<dbReference type="NCBIfam" id="NF002378">
    <property type="entry name" value="PRK01372.1"/>
    <property type="match status" value="1"/>
</dbReference>
<evidence type="ECO:0000256" key="6">
    <source>
        <dbReference type="ARBA" id="ARBA00022840"/>
    </source>
</evidence>
<comment type="caution">
    <text evidence="17">The sequence shown here is derived from an EMBL/GenBank/DDBJ whole genome shotgun (WGS) entry which is preliminary data.</text>
</comment>
<dbReference type="GO" id="GO:0009252">
    <property type="term" value="P:peptidoglycan biosynthetic process"/>
    <property type="evidence" value="ECO:0007669"/>
    <property type="project" value="UniProtKB-UniRule"/>
</dbReference>
<comment type="catalytic activity">
    <reaction evidence="12">
        <text>2 D-alanine + ATP = D-alanyl-D-alanine + ADP + phosphate + H(+)</text>
        <dbReference type="Rhea" id="RHEA:11224"/>
        <dbReference type="ChEBI" id="CHEBI:15378"/>
        <dbReference type="ChEBI" id="CHEBI:30616"/>
        <dbReference type="ChEBI" id="CHEBI:43474"/>
        <dbReference type="ChEBI" id="CHEBI:57416"/>
        <dbReference type="ChEBI" id="CHEBI:57822"/>
        <dbReference type="ChEBI" id="CHEBI:456216"/>
        <dbReference type="EC" id="6.3.2.4"/>
    </reaction>
</comment>
<name>A0A1G1Y746_9BACT</name>
<keyword evidence="7 14" id="KW-0460">Magnesium</keyword>
<keyword evidence="10 14" id="KW-0464">Manganese</keyword>
<evidence type="ECO:0000256" key="1">
    <source>
        <dbReference type="ARBA" id="ARBA00001936"/>
    </source>
</evidence>
<evidence type="ECO:0000256" key="14">
    <source>
        <dbReference type="PIRSR" id="PIRSR039102-3"/>
    </source>
</evidence>
<dbReference type="Gene3D" id="3.40.50.20">
    <property type="match status" value="1"/>
</dbReference>
<dbReference type="InterPro" id="IPR011095">
    <property type="entry name" value="Dala_Dala_lig_C"/>
</dbReference>
<keyword evidence="9 12" id="KW-0573">Peptidoglycan synthesis</keyword>
<evidence type="ECO:0000256" key="3">
    <source>
        <dbReference type="ARBA" id="ARBA00022598"/>
    </source>
</evidence>
<sequence length="364" mass="38874">MSSPKKIRVVVLFGGQSGEHEVSVASGKSVIAALNSEKYDVLPIAITKQGAWLSGKKAKQYLTLLTGAATEGGITEVQTSSLVTTGDTTTALEPLAEKLSEQHIDIVLPLIHGSFGEDGRLQGMLDMLGVPYVFSGMLASALAMDKPKAKLFAKQAGLQVLPEVVLTSSDVEVATIAAQVGLPAVVKPAELGSSVGIRIVHDEKELATAIRNAFVYGKKVMVEQFKAGRELTVGVFGNQPPRALAVIEIIPQGSEFYDYTAKYAAGGSKHVCPAQIPAAIEQLVKQDAVKVFGALECCDLARVDFIYNEKENAVYFLEINTIPGMTSTSLVPDEAREAGIDFTDFLNQLIQMALTRYSNAQKKA</sequence>
<keyword evidence="6 15" id="KW-0067">ATP-binding</keyword>
<protein>
    <recommendedName>
        <fullName evidence="12">D-alanine--D-alanine ligase</fullName>
        <ecNumber evidence="12">6.3.2.4</ecNumber>
    </recommendedName>
    <alternativeName>
        <fullName evidence="12">D-Ala-D-Ala ligase</fullName>
    </alternativeName>
    <alternativeName>
        <fullName evidence="12">D-alanylalanine synthetase</fullName>
    </alternativeName>
</protein>
<dbReference type="GO" id="GO:0005829">
    <property type="term" value="C:cytosol"/>
    <property type="evidence" value="ECO:0007669"/>
    <property type="project" value="TreeGrafter"/>
</dbReference>
<evidence type="ECO:0000256" key="13">
    <source>
        <dbReference type="PIRSR" id="PIRSR039102-1"/>
    </source>
</evidence>
<dbReference type="PIRSF" id="PIRSF039102">
    <property type="entry name" value="Ddl/VanB"/>
    <property type="match status" value="1"/>
</dbReference>
<dbReference type="GO" id="GO:0008360">
    <property type="term" value="P:regulation of cell shape"/>
    <property type="evidence" value="ECO:0007669"/>
    <property type="project" value="UniProtKB-KW"/>
</dbReference>
<keyword evidence="5 15" id="KW-0547">Nucleotide-binding</keyword>
<gene>
    <name evidence="12" type="primary">ddl</name>
    <name evidence="17" type="ORF">A2840_02250</name>
</gene>
<dbReference type="HAMAP" id="MF_00047">
    <property type="entry name" value="Dala_Dala_lig"/>
    <property type="match status" value="1"/>
</dbReference>
<dbReference type="InterPro" id="IPR000291">
    <property type="entry name" value="D-Ala_lig_Van_CS"/>
</dbReference>
<dbReference type="NCBIfam" id="NF002528">
    <property type="entry name" value="PRK01966.1-4"/>
    <property type="match status" value="1"/>
</dbReference>
<dbReference type="Gene3D" id="3.30.470.20">
    <property type="entry name" value="ATP-grasp fold, B domain"/>
    <property type="match status" value="1"/>
</dbReference>
<evidence type="ECO:0000256" key="9">
    <source>
        <dbReference type="ARBA" id="ARBA00022984"/>
    </source>
</evidence>
<evidence type="ECO:0000256" key="8">
    <source>
        <dbReference type="ARBA" id="ARBA00022960"/>
    </source>
</evidence>
<dbReference type="InterPro" id="IPR011761">
    <property type="entry name" value="ATP-grasp"/>
</dbReference>
<feature type="binding site" evidence="14">
    <location>
        <position position="320"/>
    </location>
    <ligand>
        <name>Mg(2+)</name>
        <dbReference type="ChEBI" id="CHEBI:18420"/>
        <label>2</label>
    </ligand>
</feature>